<reference evidence="3 4" key="1">
    <citation type="submission" date="2018-07" db="EMBL/GenBank/DDBJ databases">
        <title>The complete nuclear genome of the prasinophyte Chloropicon primus (CCMP1205).</title>
        <authorList>
            <person name="Pombert J.-F."/>
            <person name="Otis C."/>
            <person name="Turmel M."/>
            <person name="Lemieux C."/>
        </authorList>
    </citation>
    <scope>NUCLEOTIDE SEQUENCE [LARGE SCALE GENOMIC DNA]</scope>
    <source>
        <strain evidence="3 4">CCMP1205</strain>
    </source>
</reference>
<gene>
    <name evidence="3" type="ORF">A3770_03p20310</name>
</gene>
<name>A0A5B8MGG0_9CHLO</name>
<dbReference type="SMART" id="SM00360">
    <property type="entry name" value="RRM"/>
    <property type="match status" value="1"/>
</dbReference>
<proteinExistence type="predicted"/>
<dbReference type="EMBL" id="CP031036">
    <property type="protein sequence ID" value="QDZ19513.1"/>
    <property type="molecule type" value="Genomic_DNA"/>
</dbReference>
<dbReference type="PANTHER" id="PTHR32343">
    <property type="entry name" value="SERINE/ARGININE-RICH SPLICING FACTOR"/>
    <property type="match status" value="1"/>
</dbReference>
<feature type="region of interest" description="Disordered" evidence="1">
    <location>
        <begin position="1"/>
        <end position="38"/>
    </location>
</feature>
<sequence length="273" mass="29797">MTDSPVSYPKVEMQPPLDQGESSKAGAEKAVTQGEAQVEAEPKIKDIHRFGVQVTDLSPKATEHILREFFEFSGKITDVQLYMPPEGGHAAKIYFEKEEEAETATLLTGAIILDEQVVISSLFEGSAPPVMGKKAVDVISQMLSQGYLFGKTTLDKIGEFDKKMGLSESVKQNIAKAKAKLEGLDGKLQIRSRTSSFLKSVQGKLNEADSKFKISEKFNSTSQKVSENQNIKKATKGMKYGFSTISANFSKISNATSSKIKQQLGKPETNSTS</sequence>
<dbReference type="InterPro" id="IPR012677">
    <property type="entry name" value="Nucleotide-bd_a/b_plait_sf"/>
</dbReference>
<dbReference type="InterPro" id="IPR000504">
    <property type="entry name" value="RRM_dom"/>
</dbReference>
<dbReference type="PANTHER" id="PTHR32343:SF10">
    <property type="entry name" value="RNA-BINDING REGION RNP-1 DOMAIN-CONTAINING PROTEIN"/>
    <property type="match status" value="1"/>
</dbReference>
<dbReference type="Gene3D" id="3.30.70.330">
    <property type="match status" value="1"/>
</dbReference>
<dbReference type="InterPro" id="IPR035979">
    <property type="entry name" value="RBD_domain_sf"/>
</dbReference>
<protein>
    <recommendedName>
        <fullName evidence="2">RRM domain-containing protein</fullName>
    </recommendedName>
</protein>
<keyword evidence="4" id="KW-1185">Reference proteome</keyword>
<evidence type="ECO:0000313" key="4">
    <source>
        <dbReference type="Proteomes" id="UP000316726"/>
    </source>
</evidence>
<organism evidence="3 4">
    <name type="scientific">Chloropicon primus</name>
    <dbReference type="NCBI Taxonomy" id="1764295"/>
    <lineage>
        <taxon>Eukaryota</taxon>
        <taxon>Viridiplantae</taxon>
        <taxon>Chlorophyta</taxon>
        <taxon>Chloropicophyceae</taxon>
        <taxon>Chloropicales</taxon>
        <taxon>Chloropicaceae</taxon>
        <taxon>Chloropicon</taxon>
    </lineage>
</organism>
<dbReference type="SUPFAM" id="SSF54928">
    <property type="entry name" value="RNA-binding domain, RBD"/>
    <property type="match status" value="1"/>
</dbReference>
<dbReference type="AlphaFoldDB" id="A0A5B8MGG0"/>
<dbReference type="GO" id="GO:0003723">
    <property type="term" value="F:RNA binding"/>
    <property type="evidence" value="ECO:0007669"/>
    <property type="project" value="InterPro"/>
</dbReference>
<accession>A0A5B8MGG0</accession>
<evidence type="ECO:0000259" key="2">
    <source>
        <dbReference type="SMART" id="SM00360"/>
    </source>
</evidence>
<dbReference type="OrthoDB" id="7763451at2759"/>
<feature type="domain" description="RRM" evidence="2">
    <location>
        <begin position="51"/>
        <end position="120"/>
    </location>
</feature>
<dbReference type="Proteomes" id="UP000316726">
    <property type="component" value="Chromosome 3"/>
</dbReference>
<evidence type="ECO:0000313" key="3">
    <source>
        <dbReference type="EMBL" id="QDZ19513.1"/>
    </source>
</evidence>
<evidence type="ECO:0000256" key="1">
    <source>
        <dbReference type="SAM" id="MobiDB-lite"/>
    </source>
</evidence>